<keyword evidence="1" id="KW-0812">Transmembrane</keyword>
<evidence type="ECO:0000313" key="3">
    <source>
        <dbReference type="Proteomes" id="UP000321749"/>
    </source>
</evidence>
<comment type="caution">
    <text evidence="2">The sequence shown here is derived from an EMBL/GenBank/DDBJ whole genome shotgun (WGS) entry which is preliminary data.</text>
</comment>
<evidence type="ECO:0000313" key="2">
    <source>
        <dbReference type="EMBL" id="GEK78896.1"/>
    </source>
</evidence>
<reference evidence="2 3" key="1">
    <citation type="submission" date="2019-07" db="EMBL/GenBank/DDBJ databases">
        <title>Whole genome shotgun sequence of Agrococcus baldri NBRC 103055.</title>
        <authorList>
            <person name="Hosoyama A."/>
            <person name="Uohara A."/>
            <person name="Ohji S."/>
            <person name="Ichikawa N."/>
        </authorList>
    </citation>
    <scope>NUCLEOTIDE SEQUENCE [LARGE SCALE GENOMIC DNA]</scope>
    <source>
        <strain evidence="2 3">NBRC 103055</strain>
    </source>
</reference>
<feature type="transmembrane region" description="Helical" evidence="1">
    <location>
        <begin position="36"/>
        <end position="55"/>
    </location>
</feature>
<organism evidence="2 3">
    <name type="scientific">Agrococcus baldri</name>
    <dbReference type="NCBI Taxonomy" id="153730"/>
    <lineage>
        <taxon>Bacteria</taxon>
        <taxon>Bacillati</taxon>
        <taxon>Actinomycetota</taxon>
        <taxon>Actinomycetes</taxon>
        <taxon>Micrococcales</taxon>
        <taxon>Microbacteriaceae</taxon>
        <taxon>Agrococcus</taxon>
    </lineage>
</organism>
<proteinExistence type="predicted"/>
<feature type="transmembrane region" description="Helical" evidence="1">
    <location>
        <begin position="6"/>
        <end position="24"/>
    </location>
</feature>
<keyword evidence="1" id="KW-1133">Transmembrane helix</keyword>
<protein>
    <submittedName>
        <fullName evidence="2">Uncharacterized protein</fullName>
    </submittedName>
</protein>
<dbReference type="EMBL" id="BJUU01000001">
    <property type="protein sequence ID" value="GEK78896.1"/>
    <property type="molecule type" value="Genomic_DNA"/>
</dbReference>
<sequence length="101" mass="10728">MLPILVLVPMVMGAAIGLLTRYLLPGRAWVGLFLNPLAAAAAAGIVWTIGALMGAAVDNGWLWVLSLLAALLVSVVIPRILPARRAKADERYLTQLRATKA</sequence>
<keyword evidence="1" id="KW-0472">Membrane</keyword>
<feature type="transmembrane region" description="Helical" evidence="1">
    <location>
        <begin position="61"/>
        <end position="81"/>
    </location>
</feature>
<keyword evidence="3" id="KW-1185">Reference proteome</keyword>
<dbReference type="Proteomes" id="UP000321749">
    <property type="component" value="Unassembled WGS sequence"/>
</dbReference>
<dbReference type="RefSeq" id="WP_146792282.1">
    <property type="nucleotide sequence ID" value="NZ_BJUU01000001.1"/>
</dbReference>
<name>A0AA87RE23_9MICO</name>
<gene>
    <name evidence="2" type="ORF">ABA31_02470</name>
</gene>
<evidence type="ECO:0000256" key="1">
    <source>
        <dbReference type="SAM" id="Phobius"/>
    </source>
</evidence>
<dbReference type="AlphaFoldDB" id="A0AA87RE23"/>
<accession>A0AA87RE23</accession>